<evidence type="ECO:0000313" key="1">
    <source>
        <dbReference type="EMBL" id="MCL7942234.1"/>
    </source>
</evidence>
<protein>
    <submittedName>
        <fullName evidence="1">Major capsid protein</fullName>
    </submittedName>
</protein>
<reference evidence="1" key="1">
    <citation type="submission" date="2022-05" db="EMBL/GenBank/DDBJ databases">
        <title>Halomonas geminus sp. nov. and Halomonas llamarensis sp. nov. isolated from high-altitude salars of the Atacama Desert.</title>
        <authorList>
            <person name="Hintersatz C."/>
            <person name="Rojas L.A."/>
            <person name="Wei T.-S."/>
            <person name="Kutschke S."/>
            <person name="Lehmann F."/>
            <person name="Jain R."/>
            <person name="Pollmann K."/>
        </authorList>
    </citation>
    <scope>NUCLEOTIDE SEQUENCE</scope>
    <source>
        <strain evidence="1">ATCH28</strain>
    </source>
</reference>
<dbReference type="EMBL" id="JAMJPK010000011">
    <property type="protein sequence ID" value="MCL7942234.1"/>
    <property type="molecule type" value="Genomic_DNA"/>
</dbReference>
<dbReference type="Proteomes" id="UP001165369">
    <property type="component" value="Unassembled WGS sequence"/>
</dbReference>
<gene>
    <name evidence="1" type="ORF">M8009_18300</name>
</gene>
<comment type="caution">
    <text evidence="1">The sequence shown here is derived from an EMBL/GenBank/DDBJ whole genome shotgun (WGS) entry which is preliminary data.</text>
</comment>
<evidence type="ECO:0000313" key="2">
    <source>
        <dbReference type="Proteomes" id="UP001165369"/>
    </source>
</evidence>
<accession>A0ABT0T5V4</accession>
<dbReference type="RefSeq" id="WP_250063830.1">
    <property type="nucleotide sequence ID" value="NZ_JAMJPK010000011.1"/>
</dbReference>
<dbReference type="Gene3D" id="3.30.1930.10">
    <property type="entry name" value="capsid protein of prophage domain"/>
    <property type="match status" value="1"/>
</dbReference>
<sequence length="335" mass="36517">MSVINNDLIADRTEAISRVPAKPGLISSMGFFKPRMSAQDNITFDIRDGSIKTLSDKLRSTADKNTVADREYAQHVLKIPHWPQSSLISRDNIAGIRAFDSEGQAQLASVIAEHLEDHAENIDLHLEHIQNKMLFDAKLVTDNYGTYDLAEEFGVQQGQKTLSYSQPGDTLKQFRELQNEGKAGLISGRSSGYVLFASEDLFEWLVANGDLVRAFELGMAGPNPLVNEMGDVGAGYQAINFGGTTIINYNDTFTLASGSKDSILAPGAGLFVPRTQVGKTFYGPENSMTGLSRGGARSFAKTIRDPRDRYVEVTSETNALPILESVGATIKVDFA</sequence>
<proteinExistence type="predicted"/>
<dbReference type="Gene3D" id="3.15.30.10">
    <property type="entry name" value="putative capsid protein of prophage domain like"/>
    <property type="match status" value="1"/>
</dbReference>
<name>A0ABT0T5V4_9GAMM</name>
<keyword evidence="2" id="KW-1185">Reference proteome</keyword>
<organism evidence="1 2">
    <name type="scientific">Halomonas gemina</name>
    <dbReference type="NCBI Taxonomy" id="2945105"/>
    <lineage>
        <taxon>Bacteria</taxon>
        <taxon>Pseudomonadati</taxon>
        <taxon>Pseudomonadota</taxon>
        <taxon>Gammaproteobacteria</taxon>
        <taxon>Oceanospirillales</taxon>
        <taxon>Halomonadaceae</taxon>
        <taxon>Halomonas</taxon>
    </lineage>
</organism>
<dbReference type="InterPro" id="IPR005564">
    <property type="entry name" value="Major_capsid_GpE"/>
</dbReference>
<dbReference type="Pfam" id="PF03864">
    <property type="entry name" value="Phage_cap_E"/>
    <property type="match status" value="1"/>
</dbReference>